<accession>A0A160FHF9</accession>
<name>A0A160FHF9_9BURK</name>
<evidence type="ECO:0000256" key="8">
    <source>
        <dbReference type="ARBA" id="ARBA00061616"/>
    </source>
</evidence>
<evidence type="ECO:0000313" key="13">
    <source>
        <dbReference type="EMBL" id="ANB71474.1"/>
    </source>
</evidence>
<dbReference type="FunFam" id="3.40.50.1000:FF:000037">
    <property type="entry name" value="D,D-heptose 1,7-bisphosphate phosphatase"/>
    <property type="match status" value="1"/>
</dbReference>
<dbReference type="NCBIfam" id="NF006506">
    <property type="entry name" value="PRK08942.1"/>
    <property type="match status" value="1"/>
</dbReference>
<dbReference type="OrthoDB" id="9781367at2"/>
<dbReference type="InterPro" id="IPR036412">
    <property type="entry name" value="HAD-like_sf"/>
</dbReference>
<sequence>MTALKRALFLDRDGVINVDIGYLHRAEDCVFVPGIFELVRQARKADYDVFVVTNQAGIARGYYSEETFAAFTSWMLEQFAAQGAPITQVYYCPHHPTAGIGEYGIACECRKPAPGMLLRAAAEHHVDLGTSVMVGDSLTDMQAAKAAKVGTCYLFGDAVVEDLEPDVIRVDDLLDVAAQLSNHPSDVQ</sequence>
<feature type="binding site" evidence="12">
    <location>
        <position position="109"/>
    </location>
    <ligand>
        <name>Zn(2+)</name>
        <dbReference type="ChEBI" id="CHEBI:29105"/>
    </ligand>
</feature>
<evidence type="ECO:0000256" key="9">
    <source>
        <dbReference type="PIRNR" id="PIRNR004682"/>
    </source>
</evidence>
<keyword evidence="4 9" id="KW-0378">Hydrolase</keyword>
<evidence type="ECO:0000256" key="3">
    <source>
        <dbReference type="ARBA" id="ARBA00022723"/>
    </source>
</evidence>
<dbReference type="Gene3D" id="3.40.50.1000">
    <property type="entry name" value="HAD superfamily/HAD-like"/>
    <property type="match status" value="1"/>
</dbReference>
<dbReference type="GO" id="GO:0005737">
    <property type="term" value="C:cytoplasm"/>
    <property type="evidence" value="ECO:0007669"/>
    <property type="project" value="UniProtKB-SubCell"/>
</dbReference>
<dbReference type="AlphaFoldDB" id="A0A160FHF9"/>
<feature type="binding site" evidence="12">
    <location>
        <position position="136"/>
    </location>
    <ligand>
        <name>Mg(2+)</name>
        <dbReference type="ChEBI" id="CHEBI:18420"/>
    </ligand>
</feature>
<feature type="binding site" evidence="12">
    <location>
        <position position="11"/>
    </location>
    <ligand>
        <name>Mg(2+)</name>
        <dbReference type="ChEBI" id="CHEBI:18420"/>
    </ligand>
</feature>
<dbReference type="InterPro" id="IPR004446">
    <property type="entry name" value="Heptose_bisP_phosphatase"/>
</dbReference>
<evidence type="ECO:0000256" key="5">
    <source>
        <dbReference type="ARBA" id="ARBA00022833"/>
    </source>
</evidence>
<dbReference type="STRING" id="1804984.AYM40_03135"/>
<dbReference type="EMBL" id="CP014578">
    <property type="protein sequence ID" value="ANB71474.1"/>
    <property type="molecule type" value="Genomic_DNA"/>
</dbReference>
<keyword evidence="2 9" id="KW-0963">Cytoplasm</keyword>
<feature type="active site" description="Proton donor" evidence="10">
    <location>
        <position position="13"/>
    </location>
</feature>
<dbReference type="InterPro" id="IPR023214">
    <property type="entry name" value="HAD_sf"/>
</dbReference>
<reference evidence="13 14" key="1">
    <citation type="journal article" date="2016" name="Gene">
        <title>PacBio SMRT assembly of a complex multi-replicon genome reveals chlorocatechol degradative operon in a region of genome plasticity.</title>
        <authorList>
            <person name="Ricker N."/>
            <person name="Shen S.Y."/>
            <person name="Goordial J."/>
            <person name="Jin S."/>
            <person name="Fulthorpe R.R."/>
        </authorList>
    </citation>
    <scope>NUCLEOTIDE SEQUENCE [LARGE SCALE GENOMIC DNA]</scope>
    <source>
        <strain evidence="13 14">OLGA172</strain>
    </source>
</reference>
<feature type="active site" description="Nucleophile" evidence="10">
    <location>
        <position position="11"/>
    </location>
</feature>
<dbReference type="NCBIfam" id="TIGR01662">
    <property type="entry name" value="HAD-SF-IIIA"/>
    <property type="match status" value="1"/>
</dbReference>
<dbReference type="RefSeq" id="WP_063494942.1">
    <property type="nucleotide sequence ID" value="NZ_CP014578.1"/>
</dbReference>
<dbReference type="KEGG" id="buz:AYM40_03135"/>
<dbReference type="EC" id="3.1.3.-" evidence="9"/>
<dbReference type="Pfam" id="PF13242">
    <property type="entry name" value="Hydrolase_like"/>
    <property type="match status" value="1"/>
</dbReference>
<dbReference type="GO" id="GO:0016791">
    <property type="term" value="F:phosphatase activity"/>
    <property type="evidence" value="ECO:0007669"/>
    <property type="project" value="InterPro"/>
</dbReference>
<evidence type="ECO:0000256" key="7">
    <source>
        <dbReference type="ARBA" id="ARBA00031828"/>
    </source>
</evidence>
<dbReference type="NCBIfam" id="TIGR00213">
    <property type="entry name" value="GmhB_yaeD"/>
    <property type="match status" value="1"/>
</dbReference>
<evidence type="ECO:0000256" key="11">
    <source>
        <dbReference type="PIRSR" id="PIRSR004682-3"/>
    </source>
</evidence>
<comment type="similarity">
    <text evidence="8 9">Belongs to the gmhB family.</text>
</comment>
<keyword evidence="14" id="KW-1185">Reference proteome</keyword>
<protein>
    <recommendedName>
        <fullName evidence="7 9">D,D-heptose 1,7-bisphosphate phosphatase</fullName>
        <ecNumber evidence="9">3.1.3.-</ecNumber>
    </recommendedName>
</protein>
<feature type="binding site" evidence="12">
    <location>
        <position position="107"/>
    </location>
    <ligand>
        <name>Zn(2+)</name>
        <dbReference type="ChEBI" id="CHEBI:29105"/>
    </ligand>
</feature>
<proteinExistence type="inferred from homology"/>
<dbReference type="Proteomes" id="UP000076852">
    <property type="component" value="Chromosome 1"/>
</dbReference>
<dbReference type="PANTHER" id="PTHR42891">
    <property type="entry name" value="D-GLYCERO-BETA-D-MANNO-HEPTOSE-1,7-BISPHOSPHATE 7-PHOSPHATASE"/>
    <property type="match status" value="1"/>
</dbReference>
<feature type="binding site" evidence="12">
    <location>
        <position position="92"/>
    </location>
    <ligand>
        <name>Zn(2+)</name>
        <dbReference type="ChEBI" id="CHEBI:29105"/>
    </ligand>
</feature>
<keyword evidence="12" id="KW-0460">Magnesium</keyword>
<feature type="site" description="Stabilizes the phosphoryl group" evidence="11">
    <location>
        <position position="111"/>
    </location>
</feature>
<comment type="cofactor">
    <cofactor evidence="12">
        <name>Mg(2+)</name>
        <dbReference type="ChEBI" id="CHEBI:18420"/>
    </cofactor>
</comment>
<evidence type="ECO:0000256" key="6">
    <source>
        <dbReference type="ARBA" id="ARBA00023277"/>
    </source>
</evidence>
<dbReference type="PANTHER" id="PTHR42891:SF1">
    <property type="entry name" value="D-GLYCERO-BETA-D-MANNO-HEPTOSE-1,7-BISPHOSPHATE 7-PHOSPHATASE"/>
    <property type="match status" value="1"/>
</dbReference>
<evidence type="ECO:0000256" key="2">
    <source>
        <dbReference type="ARBA" id="ARBA00022490"/>
    </source>
</evidence>
<feature type="site" description="Contributes to substrate recognition" evidence="11">
    <location>
        <position position="110"/>
    </location>
</feature>
<feature type="binding site" evidence="12">
    <location>
        <position position="13"/>
    </location>
    <ligand>
        <name>Mg(2+)</name>
        <dbReference type="ChEBI" id="CHEBI:18420"/>
    </ligand>
</feature>
<evidence type="ECO:0000256" key="4">
    <source>
        <dbReference type="ARBA" id="ARBA00022801"/>
    </source>
</evidence>
<evidence type="ECO:0000256" key="12">
    <source>
        <dbReference type="PIRSR" id="PIRSR004682-4"/>
    </source>
</evidence>
<comment type="subcellular location">
    <subcellularLocation>
        <location evidence="1 9">Cytoplasm</location>
    </subcellularLocation>
</comment>
<organism evidence="13 14">
    <name type="scientific">Paraburkholderia phytofirmans OLGA172</name>
    <dbReference type="NCBI Taxonomy" id="1417228"/>
    <lineage>
        <taxon>Bacteria</taxon>
        <taxon>Pseudomonadati</taxon>
        <taxon>Pseudomonadota</taxon>
        <taxon>Betaproteobacteria</taxon>
        <taxon>Burkholderiales</taxon>
        <taxon>Burkholderiaceae</taxon>
        <taxon>Paraburkholderia</taxon>
    </lineage>
</organism>
<keyword evidence="6 9" id="KW-0119">Carbohydrate metabolism</keyword>
<dbReference type="GO" id="GO:0046872">
    <property type="term" value="F:metal ion binding"/>
    <property type="evidence" value="ECO:0007669"/>
    <property type="project" value="UniProtKB-KW"/>
</dbReference>
<comment type="cofactor">
    <cofactor evidence="12">
        <name>Zn(2+)</name>
        <dbReference type="ChEBI" id="CHEBI:29105"/>
    </cofactor>
</comment>
<keyword evidence="5 12" id="KW-0862">Zinc</keyword>
<evidence type="ECO:0000313" key="14">
    <source>
        <dbReference type="Proteomes" id="UP000076852"/>
    </source>
</evidence>
<dbReference type="InterPro" id="IPR006543">
    <property type="entry name" value="Histidinol-phos"/>
</dbReference>
<feature type="binding site" evidence="12">
    <location>
        <position position="94"/>
    </location>
    <ligand>
        <name>Zn(2+)</name>
        <dbReference type="ChEBI" id="CHEBI:29105"/>
    </ligand>
</feature>
<dbReference type="PIRSF" id="PIRSF004682">
    <property type="entry name" value="GmhB"/>
    <property type="match status" value="1"/>
</dbReference>
<feature type="site" description="Stabilizes the phosphoryl group" evidence="11">
    <location>
        <position position="53"/>
    </location>
</feature>
<dbReference type="InterPro" id="IPR006549">
    <property type="entry name" value="HAD-SF_hydro_IIIA"/>
</dbReference>
<keyword evidence="3 12" id="KW-0479">Metal-binding</keyword>
<dbReference type="SUPFAM" id="SSF56784">
    <property type="entry name" value="HAD-like"/>
    <property type="match status" value="1"/>
</dbReference>
<evidence type="ECO:0000256" key="1">
    <source>
        <dbReference type="ARBA" id="ARBA00004496"/>
    </source>
</evidence>
<evidence type="ECO:0000256" key="10">
    <source>
        <dbReference type="PIRSR" id="PIRSR004682-1"/>
    </source>
</evidence>
<dbReference type="NCBIfam" id="TIGR01656">
    <property type="entry name" value="Histidinol-ppas"/>
    <property type="match status" value="1"/>
</dbReference>
<dbReference type="CDD" id="cd07503">
    <property type="entry name" value="HAD_HisB-N"/>
    <property type="match status" value="1"/>
</dbReference>
<dbReference type="GO" id="GO:0005975">
    <property type="term" value="P:carbohydrate metabolic process"/>
    <property type="evidence" value="ECO:0007669"/>
    <property type="project" value="InterPro"/>
</dbReference>
<gene>
    <name evidence="13" type="ORF">AYM40_03135</name>
</gene>